<comment type="caution">
    <text evidence="2">The sequence shown here is derived from an EMBL/GenBank/DDBJ whole genome shotgun (WGS) entry which is preliminary data.</text>
</comment>
<dbReference type="Proteomes" id="UP000295132">
    <property type="component" value="Unassembled WGS sequence"/>
</dbReference>
<protein>
    <submittedName>
        <fullName evidence="2">Uncharacterized protein</fullName>
    </submittedName>
</protein>
<reference evidence="2 3" key="1">
    <citation type="submission" date="2019-03" db="EMBL/GenBank/DDBJ databases">
        <title>Bacillus niacini sp. nov. a Nicotinate-Metabolizing Mesophile Isolated from Soil.</title>
        <authorList>
            <person name="Zhang G."/>
        </authorList>
    </citation>
    <scope>NUCLEOTIDE SEQUENCE [LARGE SCALE GENOMIC DNA]</scope>
    <source>
        <strain evidence="2 3">WN066</strain>
    </source>
</reference>
<proteinExistence type="predicted"/>
<dbReference type="Pfam" id="PF26325">
    <property type="entry name" value="YhjD"/>
    <property type="match status" value="1"/>
</dbReference>
<evidence type="ECO:0000313" key="2">
    <source>
        <dbReference type="EMBL" id="TDK58106.1"/>
    </source>
</evidence>
<accession>A0A4R5VLF5</accession>
<evidence type="ECO:0000256" key="1">
    <source>
        <dbReference type="SAM" id="Coils"/>
    </source>
</evidence>
<gene>
    <name evidence="2" type="ORF">E2K98_24630</name>
</gene>
<dbReference type="AlphaFoldDB" id="A0A4R5VLF5"/>
<dbReference type="InterPro" id="IPR058600">
    <property type="entry name" value="YhjD-like"/>
</dbReference>
<organism evidence="2 3">
    <name type="scientific">Bacillus salipaludis</name>
    <dbReference type="NCBI Taxonomy" id="2547811"/>
    <lineage>
        <taxon>Bacteria</taxon>
        <taxon>Bacillati</taxon>
        <taxon>Bacillota</taxon>
        <taxon>Bacilli</taxon>
        <taxon>Bacillales</taxon>
        <taxon>Bacillaceae</taxon>
        <taxon>Bacillus</taxon>
    </lineage>
</organism>
<dbReference type="EMBL" id="SMYO01000017">
    <property type="protein sequence ID" value="TDK58106.1"/>
    <property type="molecule type" value="Genomic_DNA"/>
</dbReference>
<dbReference type="RefSeq" id="WP_133338902.1">
    <property type="nucleotide sequence ID" value="NZ_SMYO01000017.1"/>
</dbReference>
<feature type="coiled-coil region" evidence="1">
    <location>
        <begin position="45"/>
        <end position="72"/>
    </location>
</feature>
<evidence type="ECO:0000313" key="3">
    <source>
        <dbReference type="Proteomes" id="UP000295132"/>
    </source>
</evidence>
<keyword evidence="1" id="KW-0175">Coiled coil</keyword>
<sequence>MKAPIPEAEENLIVDYIYTTYLIQILENDHQAALTLKFKIPEVYQHFIESKLKELRRQLVDLKAKMKELRIKVADPVRVNEEFIEYSYFPHGYEGKMRFWDAAMEYEGTKRLRQLFNVQL</sequence>
<name>A0A4R5VLF5_9BACI</name>